<evidence type="ECO:0000256" key="5">
    <source>
        <dbReference type="ARBA" id="ARBA00023136"/>
    </source>
</evidence>
<evidence type="ECO:0000256" key="6">
    <source>
        <dbReference type="SAM" id="Phobius"/>
    </source>
</evidence>
<accession>A0A1G7PZJ0</accession>
<dbReference type="Pfam" id="PF02687">
    <property type="entry name" value="FtsX"/>
    <property type="match status" value="2"/>
</dbReference>
<feature type="transmembrane region" description="Helical" evidence="6">
    <location>
        <begin position="314"/>
        <end position="333"/>
    </location>
</feature>
<dbReference type="InterPro" id="IPR025857">
    <property type="entry name" value="MacB_PCD"/>
</dbReference>
<protein>
    <submittedName>
        <fullName evidence="9">ABC-type antimicrobial peptide transport system, permease component</fullName>
    </submittedName>
</protein>
<gene>
    <name evidence="9" type="ORF">SAMN05192573_101727</name>
</gene>
<evidence type="ECO:0000313" key="9">
    <source>
        <dbReference type="EMBL" id="SDF91674.1"/>
    </source>
</evidence>
<feature type="domain" description="ABC3 transporter permease C-terminal" evidence="7">
    <location>
        <begin position="176"/>
        <end position="289"/>
    </location>
</feature>
<evidence type="ECO:0000256" key="4">
    <source>
        <dbReference type="ARBA" id="ARBA00022989"/>
    </source>
</evidence>
<evidence type="ECO:0000256" key="1">
    <source>
        <dbReference type="ARBA" id="ARBA00004651"/>
    </source>
</evidence>
<dbReference type="GO" id="GO:0022857">
    <property type="term" value="F:transmembrane transporter activity"/>
    <property type="evidence" value="ECO:0007669"/>
    <property type="project" value="TreeGrafter"/>
</dbReference>
<evidence type="ECO:0000259" key="7">
    <source>
        <dbReference type="Pfam" id="PF02687"/>
    </source>
</evidence>
<dbReference type="STRING" id="551996.SAMN05192573_101727"/>
<dbReference type="InterPro" id="IPR050250">
    <property type="entry name" value="Macrolide_Exporter_MacB"/>
</dbReference>
<feature type="domain" description="MacB-like periplasmic core" evidence="8">
    <location>
        <begin position="2"/>
        <end position="127"/>
    </location>
</feature>
<organism evidence="9 10">
    <name type="scientific">Mucilaginibacter gossypii</name>
    <dbReference type="NCBI Taxonomy" id="551996"/>
    <lineage>
        <taxon>Bacteria</taxon>
        <taxon>Pseudomonadati</taxon>
        <taxon>Bacteroidota</taxon>
        <taxon>Sphingobacteriia</taxon>
        <taxon>Sphingobacteriales</taxon>
        <taxon>Sphingobacteriaceae</taxon>
        <taxon>Mucilaginibacter</taxon>
    </lineage>
</organism>
<dbReference type="PANTHER" id="PTHR30572">
    <property type="entry name" value="MEMBRANE COMPONENT OF TRANSPORTER-RELATED"/>
    <property type="match status" value="1"/>
</dbReference>
<feature type="transmembrane region" description="Helical" evidence="6">
    <location>
        <begin position="614"/>
        <end position="634"/>
    </location>
</feature>
<keyword evidence="3 6" id="KW-0812">Transmembrane</keyword>
<feature type="transmembrane region" description="Helical" evidence="6">
    <location>
        <begin position="226"/>
        <end position="247"/>
    </location>
</feature>
<feature type="domain" description="MacB-like periplasmic core" evidence="8">
    <location>
        <begin position="350"/>
        <end position="525"/>
    </location>
</feature>
<keyword evidence="2" id="KW-1003">Cell membrane</keyword>
<dbReference type="AlphaFoldDB" id="A0A1G7PZJ0"/>
<dbReference type="EMBL" id="FNCG01000001">
    <property type="protein sequence ID" value="SDF91674.1"/>
    <property type="molecule type" value="Genomic_DNA"/>
</dbReference>
<feature type="transmembrane region" description="Helical" evidence="6">
    <location>
        <begin position="259"/>
        <end position="282"/>
    </location>
</feature>
<keyword evidence="4 6" id="KW-1133">Transmembrane helix</keyword>
<feature type="transmembrane region" description="Helical" evidence="6">
    <location>
        <begin position="566"/>
        <end position="586"/>
    </location>
</feature>
<dbReference type="PANTHER" id="PTHR30572:SF18">
    <property type="entry name" value="ABC-TYPE MACROLIDE FAMILY EXPORT SYSTEM PERMEASE COMPONENT 2"/>
    <property type="match status" value="1"/>
</dbReference>
<dbReference type="GO" id="GO:0005886">
    <property type="term" value="C:plasma membrane"/>
    <property type="evidence" value="ECO:0007669"/>
    <property type="project" value="UniProtKB-SubCell"/>
</dbReference>
<keyword evidence="10" id="KW-1185">Reference proteome</keyword>
<feature type="transmembrane region" description="Helical" evidence="6">
    <location>
        <begin position="646"/>
        <end position="668"/>
    </location>
</feature>
<comment type="subcellular location">
    <subcellularLocation>
        <location evidence="1">Cell membrane</location>
        <topology evidence="1">Multi-pass membrane protein</topology>
    </subcellularLocation>
</comment>
<feature type="domain" description="ABC3 transporter permease C-terminal" evidence="7">
    <location>
        <begin position="565"/>
        <end position="666"/>
    </location>
</feature>
<keyword evidence="5 6" id="KW-0472">Membrane</keyword>
<proteinExistence type="predicted"/>
<dbReference type="InterPro" id="IPR003838">
    <property type="entry name" value="ABC3_permease_C"/>
</dbReference>
<dbReference type="RefSeq" id="WP_091162895.1">
    <property type="nucleotide sequence ID" value="NZ_FNCG01000001.1"/>
</dbReference>
<sequence length="673" mass="75318">MTEPQYFNIFKYQWLQGNSATALKEPFKVVLSRSEALRYFGTVPLAAIIGKQVIYNDSLRLTVSGIVEDWTKNSDLAFKDFISFATVEHSFLKHDIDLHNWGMWEFNSQGYVKLAKGVTPAQIEKQFPGFVKAHITGYGKPPRLLLQPLADIHFNNRYHDVYSRQTHLPTLYALIAIAVFILLIAVINFINLSTAQSLARAREVGVHKVLGGSKTSLTVQFMVETFILTLIAVVIALFAIHLVIFLFHPFIPPGANLSLFSPALSLFLVLILIVTSILAGFYPARLLSSYLPVLSLKGQGATQFNNKSYLRKTLIVFQFTVSLVFIIGTLIVGKQINFILNKDLGFNKDAIITMHTEWNNSIDQLNVFCNKVKEIPGVQVVSRHRTTPAAERHGGTIIFNKGAENSKTEASFDFCDENYVSLFGLKIVAGRNLIHSDTIKEYLINETCAKALGFKKPEDAVGKFVGIGMPNSTRQIVGVVKDFNSKSLHETVTPFFMASVTKSERTVSIKLSTGKGINDFKTTIDQINKAWKEVYPNEKFEYTFFDQTIANFYNKEQKTSQLMNTAMLIAIFISCMGLFGLATFTAQQRVKEIGIRKVLGATAVSIVSMLSKEVLGLIIISLLVASPIAFYLMHNWLQDFAYRININLWVFLLSGLAAIVIALLTVSFPEMHR</sequence>
<name>A0A1G7PZJ0_9SPHI</name>
<feature type="transmembrane region" description="Helical" evidence="6">
    <location>
        <begin position="171"/>
        <end position="192"/>
    </location>
</feature>
<evidence type="ECO:0000256" key="3">
    <source>
        <dbReference type="ARBA" id="ARBA00022692"/>
    </source>
</evidence>
<dbReference type="Pfam" id="PF12704">
    <property type="entry name" value="MacB_PCD"/>
    <property type="match status" value="2"/>
</dbReference>
<evidence type="ECO:0000313" key="10">
    <source>
        <dbReference type="Proteomes" id="UP000199705"/>
    </source>
</evidence>
<evidence type="ECO:0000256" key="2">
    <source>
        <dbReference type="ARBA" id="ARBA00022475"/>
    </source>
</evidence>
<dbReference type="Proteomes" id="UP000199705">
    <property type="component" value="Unassembled WGS sequence"/>
</dbReference>
<evidence type="ECO:0000259" key="8">
    <source>
        <dbReference type="Pfam" id="PF12704"/>
    </source>
</evidence>
<reference evidence="10" key="1">
    <citation type="submission" date="2016-10" db="EMBL/GenBank/DDBJ databases">
        <authorList>
            <person name="Varghese N."/>
            <person name="Submissions S."/>
        </authorList>
    </citation>
    <scope>NUCLEOTIDE SEQUENCE [LARGE SCALE GENOMIC DNA]</scope>
    <source>
        <strain evidence="10">Gh-67</strain>
    </source>
</reference>